<evidence type="ECO:0000313" key="4">
    <source>
        <dbReference type="Proteomes" id="UP001465976"/>
    </source>
</evidence>
<dbReference type="Proteomes" id="UP001465976">
    <property type="component" value="Unassembled WGS sequence"/>
</dbReference>
<feature type="coiled-coil region" evidence="1">
    <location>
        <begin position="119"/>
        <end position="153"/>
    </location>
</feature>
<name>A0ABR3EM37_9AGAR</name>
<feature type="region of interest" description="Disordered" evidence="2">
    <location>
        <begin position="1"/>
        <end position="96"/>
    </location>
</feature>
<organism evidence="3 4">
    <name type="scientific">Marasmius crinis-equi</name>
    <dbReference type="NCBI Taxonomy" id="585013"/>
    <lineage>
        <taxon>Eukaryota</taxon>
        <taxon>Fungi</taxon>
        <taxon>Dikarya</taxon>
        <taxon>Basidiomycota</taxon>
        <taxon>Agaricomycotina</taxon>
        <taxon>Agaricomycetes</taxon>
        <taxon>Agaricomycetidae</taxon>
        <taxon>Agaricales</taxon>
        <taxon>Marasmiineae</taxon>
        <taxon>Marasmiaceae</taxon>
        <taxon>Marasmius</taxon>
    </lineage>
</organism>
<reference evidence="3 4" key="1">
    <citation type="submission" date="2024-02" db="EMBL/GenBank/DDBJ databases">
        <title>A draft genome for the cacao thread blight pathogen Marasmius crinis-equi.</title>
        <authorList>
            <person name="Cohen S.P."/>
            <person name="Baruah I.K."/>
            <person name="Amoako-Attah I."/>
            <person name="Bukari Y."/>
            <person name="Meinhardt L.W."/>
            <person name="Bailey B.A."/>
        </authorList>
    </citation>
    <scope>NUCLEOTIDE SEQUENCE [LARGE SCALE GENOMIC DNA]</scope>
    <source>
        <strain evidence="3 4">GH-76</strain>
    </source>
</reference>
<comment type="caution">
    <text evidence="3">The sequence shown here is derived from an EMBL/GenBank/DDBJ whole genome shotgun (WGS) entry which is preliminary data.</text>
</comment>
<accession>A0ABR3EM37</accession>
<keyword evidence="4" id="KW-1185">Reference proteome</keyword>
<protein>
    <submittedName>
        <fullName evidence="3">Uncharacterized protein</fullName>
    </submittedName>
</protein>
<gene>
    <name evidence="3" type="ORF">V5O48_018104</name>
</gene>
<dbReference type="EMBL" id="JBAHYK010003087">
    <property type="protein sequence ID" value="KAL0563953.1"/>
    <property type="molecule type" value="Genomic_DNA"/>
</dbReference>
<proteinExistence type="predicted"/>
<feature type="compositionally biased region" description="Basic and acidic residues" evidence="2">
    <location>
        <begin position="12"/>
        <end position="21"/>
    </location>
</feature>
<evidence type="ECO:0000256" key="1">
    <source>
        <dbReference type="SAM" id="Coils"/>
    </source>
</evidence>
<feature type="compositionally biased region" description="Acidic residues" evidence="2">
    <location>
        <begin position="60"/>
        <end position="72"/>
    </location>
</feature>
<sequence length="194" mass="21638">MVVDPRAPSRQGNRDESRSDTDGCPIPTGNTRVQTVSNDNTPVQQSLIEPEPNDASDSGTETDTEADSESDENTAVFTAPDPTPASGTTQTPPTRVPLFEIPPYTVYERDLVAFIRNRNAQLIETYDQLALRNRALRNDNERLRMQVQNYKQKYIFYYAATKTCLGHMEDKGVGCPMAANGMPLLDPQYVHIPM</sequence>
<evidence type="ECO:0000313" key="3">
    <source>
        <dbReference type="EMBL" id="KAL0563953.1"/>
    </source>
</evidence>
<feature type="compositionally biased region" description="Polar residues" evidence="2">
    <location>
        <begin position="28"/>
        <end position="47"/>
    </location>
</feature>
<keyword evidence="1" id="KW-0175">Coiled coil</keyword>
<evidence type="ECO:0000256" key="2">
    <source>
        <dbReference type="SAM" id="MobiDB-lite"/>
    </source>
</evidence>